<dbReference type="Gene3D" id="1.10.10.10">
    <property type="entry name" value="Winged helix-like DNA-binding domain superfamily/Winged helix DNA-binding domain"/>
    <property type="match status" value="1"/>
</dbReference>
<dbReference type="GO" id="GO:0032259">
    <property type="term" value="P:methylation"/>
    <property type="evidence" value="ECO:0007669"/>
    <property type="project" value="UniProtKB-KW"/>
</dbReference>
<dbReference type="RefSeq" id="WP_063201719.1">
    <property type="nucleotide sequence ID" value="NZ_CAMITG010000003.1"/>
</dbReference>
<dbReference type="Proteomes" id="UP000248897">
    <property type="component" value="Chromosome 1"/>
</dbReference>
<dbReference type="CDD" id="cd02440">
    <property type="entry name" value="AdoMet_MTases"/>
    <property type="match status" value="1"/>
</dbReference>
<dbReference type="PIRSF" id="PIRSF005739">
    <property type="entry name" value="O-mtase"/>
    <property type="match status" value="1"/>
</dbReference>
<dbReference type="EMBL" id="LS483469">
    <property type="protein sequence ID" value="SQI34693.1"/>
    <property type="molecule type" value="Genomic_DNA"/>
</dbReference>
<sequence>MNLLVKPPSCNDQSILDITMNLYAYPAIIIAHRLGIFEFISLSPCSIEDIGTETHLKKRPVEAIMATLRALSLVDYEAGLFSLTAETKEFLLKGSPNYFGYFWDMMYENSENFSLKNLEAAIKKNTAQVYEGQELFDTHTLNTEKAEKFTHAMHSLSMGSASVWPTALSLAQYSVALDIGGASGAHAISMAANWPNLKCIIFDLPEICPLSVDYIQKYGLSDRIDTHCGNMWQHDYPNADLHFYSNIFHDWPAEKNQFLAQKSFAALPKGGRIVIHEVLYNDNEPGPLAAAAYSLMMLGWTEGQQYSGKEIGAMLSQAGFKEIEIFPSLGYFSIVTAQKI</sequence>
<evidence type="ECO:0000313" key="7">
    <source>
        <dbReference type="EMBL" id="SQI34693.1"/>
    </source>
</evidence>
<dbReference type="InterPro" id="IPR001077">
    <property type="entry name" value="COMT_C"/>
</dbReference>
<dbReference type="InterPro" id="IPR036390">
    <property type="entry name" value="WH_DNA-bd_sf"/>
</dbReference>
<protein>
    <submittedName>
        <fullName evidence="6 7">Methyltransferase</fullName>
    </submittedName>
</protein>
<dbReference type="InterPro" id="IPR036388">
    <property type="entry name" value="WH-like_DNA-bd_sf"/>
</dbReference>
<evidence type="ECO:0000256" key="1">
    <source>
        <dbReference type="ARBA" id="ARBA00022603"/>
    </source>
</evidence>
<evidence type="ECO:0000256" key="4">
    <source>
        <dbReference type="PIRSR" id="PIRSR005739-1"/>
    </source>
</evidence>
<feature type="domain" description="O-methyltransferase C-terminal" evidence="5">
    <location>
        <begin position="117"/>
        <end position="321"/>
    </location>
</feature>
<dbReference type="PANTHER" id="PTHR43712">
    <property type="entry name" value="PUTATIVE (AFU_ORTHOLOGUE AFUA_4G14580)-RELATED"/>
    <property type="match status" value="1"/>
</dbReference>
<dbReference type="InterPro" id="IPR016461">
    <property type="entry name" value="COMT-like"/>
</dbReference>
<reference evidence="7 8" key="1">
    <citation type="submission" date="2018-06" db="EMBL/GenBank/DDBJ databases">
        <authorList>
            <consortium name="Pathogen Informatics"/>
            <person name="Doyle S."/>
        </authorList>
    </citation>
    <scope>NUCLEOTIDE SEQUENCE [LARGE SCALE GENOMIC DNA]</scope>
    <source>
        <strain evidence="7 8">NCTC12961</strain>
    </source>
</reference>
<evidence type="ECO:0000313" key="6">
    <source>
        <dbReference type="EMBL" id="QPS21838.1"/>
    </source>
</evidence>
<gene>
    <name evidence="6" type="ORF">I6G64_05315</name>
    <name evidence="7" type="ORF">NCTC12961_01737</name>
</gene>
<accession>A0A2X4U663</accession>
<evidence type="ECO:0000313" key="9">
    <source>
        <dbReference type="Proteomes" id="UP000594967"/>
    </source>
</evidence>
<organism evidence="7 8">
    <name type="scientific">Serratia plymuthica</name>
    <dbReference type="NCBI Taxonomy" id="82996"/>
    <lineage>
        <taxon>Bacteria</taxon>
        <taxon>Pseudomonadati</taxon>
        <taxon>Pseudomonadota</taxon>
        <taxon>Gammaproteobacteria</taxon>
        <taxon>Enterobacterales</taxon>
        <taxon>Yersiniaceae</taxon>
        <taxon>Serratia</taxon>
    </lineage>
</organism>
<keyword evidence="1 7" id="KW-0489">Methyltransferase</keyword>
<reference evidence="6 9" key="2">
    <citation type="submission" date="2020-12" db="EMBL/GenBank/DDBJ databases">
        <title>FDA dAtabase for Regulatory Grade micrObial Sequences (FDA-ARGOS): Supporting development and validation of Infectious Disease Dx tests.</title>
        <authorList>
            <person name="Sproer C."/>
            <person name="Gronow S."/>
            <person name="Severitt S."/>
            <person name="Schroder I."/>
            <person name="Tallon L."/>
            <person name="Sadzewicz L."/>
            <person name="Zhao X."/>
            <person name="Boylan J."/>
            <person name="Ott S."/>
            <person name="Bowen H."/>
            <person name="Vavikolanu K."/>
            <person name="Mehta A."/>
            <person name="Aluvathingal J."/>
            <person name="Nadendla S."/>
            <person name="Lowell S."/>
            <person name="Myers T."/>
            <person name="Yan Y."/>
            <person name="Sichtig H."/>
        </authorList>
    </citation>
    <scope>NUCLEOTIDE SEQUENCE [LARGE SCALE GENOMIC DNA]</scope>
    <source>
        <strain evidence="6 9">FDAARGOS_907</strain>
    </source>
</reference>
<evidence type="ECO:0000256" key="3">
    <source>
        <dbReference type="ARBA" id="ARBA00022691"/>
    </source>
</evidence>
<dbReference type="PROSITE" id="PS51683">
    <property type="entry name" value="SAM_OMT_II"/>
    <property type="match status" value="1"/>
</dbReference>
<feature type="active site" description="Proton acceptor" evidence="4">
    <location>
        <position position="249"/>
    </location>
</feature>
<dbReference type="PANTHER" id="PTHR43712:SF2">
    <property type="entry name" value="O-METHYLTRANSFERASE CICE"/>
    <property type="match status" value="1"/>
</dbReference>
<evidence type="ECO:0000313" key="8">
    <source>
        <dbReference type="Proteomes" id="UP000248897"/>
    </source>
</evidence>
<keyword evidence="2 7" id="KW-0808">Transferase</keyword>
<name>A0A2X4U663_SERPL</name>
<evidence type="ECO:0000256" key="2">
    <source>
        <dbReference type="ARBA" id="ARBA00022679"/>
    </source>
</evidence>
<dbReference type="InterPro" id="IPR029063">
    <property type="entry name" value="SAM-dependent_MTases_sf"/>
</dbReference>
<dbReference type="Pfam" id="PF00891">
    <property type="entry name" value="Methyltransf_2"/>
    <property type="match status" value="1"/>
</dbReference>
<evidence type="ECO:0000259" key="5">
    <source>
        <dbReference type="Pfam" id="PF00891"/>
    </source>
</evidence>
<dbReference type="EMBL" id="CP065673">
    <property type="protein sequence ID" value="QPS21838.1"/>
    <property type="molecule type" value="Genomic_DNA"/>
</dbReference>
<proteinExistence type="predicted"/>
<dbReference type="GO" id="GO:0008171">
    <property type="term" value="F:O-methyltransferase activity"/>
    <property type="evidence" value="ECO:0007669"/>
    <property type="project" value="InterPro"/>
</dbReference>
<keyword evidence="3" id="KW-0949">S-adenosyl-L-methionine</keyword>
<dbReference type="SUPFAM" id="SSF53335">
    <property type="entry name" value="S-adenosyl-L-methionine-dependent methyltransferases"/>
    <property type="match status" value="1"/>
</dbReference>
<dbReference type="SUPFAM" id="SSF46785">
    <property type="entry name" value="Winged helix' DNA-binding domain"/>
    <property type="match status" value="1"/>
</dbReference>
<dbReference type="Proteomes" id="UP000594967">
    <property type="component" value="Chromosome"/>
</dbReference>
<dbReference type="Gene3D" id="3.40.50.150">
    <property type="entry name" value="Vaccinia Virus protein VP39"/>
    <property type="match status" value="1"/>
</dbReference>
<dbReference type="AlphaFoldDB" id="A0A2X4U663"/>
<keyword evidence="9" id="KW-1185">Reference proteome</keyword>